<dbReference type="PRINTS" id="PR00411">
    <property type="entry name" value="PNDRDTASEI"/>
</dbReference>
<name>A0A517DNH2_9FIRM</name>
<evidence type="ECO:0000259" key="4">
    <source>
        <dbReference type="Pfam" id="PF07992"/>
    </source>
</evidence>
<dbReference type="KEGG" id="sted:SPTER_01640"/>
<comment type="cofactor">
    <cofactor evidence="1">
        <name>FAD</name>
        <dbReference type="ChEBI" id="CHEBI:57692"/>
    </cofactor>
</comment>
<keyword evidence="7" id="KW-1185">Reference proteome</keyword>
<dbReference type="PRINTS" id="PR00368">
    <property type="entry name" value="FADPNR"/>
</dbReference>
<organism evidence="6 7">
    <name type="scientific">Sporomusa termitida</name>
    <dbReference type="NCBI Taxonomy" id="2377"/>
    <lineage>
        <taxon>Bacteria</taxon>
        <taxon>Bacillati</taxon>
        <taxon>Bacillota</taxon>
        <taxon>Negativicutes</taxon>
        <taxon>Selenomonadales</taxon>
        <taxon>Sporomusaceae</taxon>
        <taxon>Sporomusa</taxon>
    </lineage>
</organism>
<dbReference type="InterPro" id="IPR023753">
    <property type="entry name" value="FAD/NAD-binding_dom"/>
</dbReference>
<evidence type="ECO:0000259" key="5">
    <source>
        <dbReference type="Pfam" id="PF18267"/>
    </source>
</evidence>
<dbReference type="Gene3D" id="3.50.50.60">
    <property type="entry name" value="FAD/NAD(P)-binding domain"/>
    <property type="match status" value="2"/>
</dbReference>
<evidence type="ECO:0000313" key="7">
    <source>
        <dbReference type="Proteomes" id="UP000320776"/>
    </source>
</evidence>
<dbReference type="PANTHER" id="PTHR43429:SF3">
    <property type="entry name" value="NITRITE REDUCTASE [NAD(P)H]"/>
    <property type="match status" value="1"/>
</dbReference>
<dbReference type="Proteomes" id="UP000320776">
    <property type="component" value="Chromosome"/>
</dbReference>
<evidence type="ECO:0000256" key="1">
    <source>
        <dbReference type="ARBA" id="ARBA00001974"/>
    </source>
</evidence>
<dbReference type="GO" id="GO:0016491">
    <property type="term" value="F:oxidoreductase activity"/>
    <property type="evidence" value="ECO:0007669"/>
    <property type="project" value="InterPro"/>
</dbReference>
<gene>
    <name evidence="6" type="primary">nasB</name>
    <name evidence="6" type="ORF">SPTER_01640</name>
</gene>
<dbReference type="InterPro" id="IPR041575">
    <property type="entry name" value="Rubredoxin_C"/>
</dbReference>
<evidence type="ECO:0000256" key="3">
    <source>
        <dbReference type="ARBA" id="ARBA00022827"/>
    </source>
</evidence>
<dbReference type="Gene3D" id="3.30.390.30">
    <property type="match status" value="1"/>
</dbReference>
<keyword evidence="3" id="KW-0274">FAD</keyword>
<dbReference type="OrthoDB" id="9802028at2"/>
<dbReference type="RefSeq" id="WP_144348623.1">
    <property type="nucleotide sequence ID" value="NZ_CP036259.1"/>
</dbReference>
<dbReference type="InterPro" id="IPR050260">
    <property type="entry name" value="FAD-bd_OxRdtase"/>
</dbReference>
<dbReference type="Pfam" id="PF18267">
    <property type="entry name" value="Rubredoxin_C"/>
    <property type="match status" value="1"/>
</dbReference>
<dbReference type="EMBL" id="CP036259">
    <property type="protein sequence ID" value="QDR78913.1"/>
    <property type="molecule type" value="Genomic_DNA"/>
</dbReference>
<dbReference type="SUPFAM" id="SSF51905">
    <property type="entry name" value="FAD/NAD(P)-binding domain"/>
    <property type="match status" value="2"/>
</dbReference>
<accession>A0A517DNH2</accession>
<proteinExistence type="predicted"/>
<dbReference type="AlphaFoldDB" id="A0A517DNH2"/>
<dbReference type="InterPro" id="IPR016156">
    <property type="entry name" value="FAD/NAD-linked_Rdtase_dimer_sf"/>
</dbReference>
<reference evidence="6 7" key="1">
    <citation type="submission" date="2019-02" db="EMBL/GenBank/DDBJ databases">
        <title>Closed genome of Sporomusa termitida DSM 4440.</title>
        <authorList>
            <person name="Poehlein A."/>
            <person name="Daniel R."/>
        </authorList>
    </citation>
    <scope>NUCLEOTIDE SEQUENCE [LARGE SCALE GENOMIC DNA]</scope>
    <source>
        <strain evidence="6 7">DSM 4440</strain>
    </source>
</reference>
<sequence length="413" mass="42244">MMNTGKAKPAWLIIGQGAAGAAAANELRRLDSEAAITVIAGEQAGFYSRIDLPDIISGKRRPEEAVLQSPAQFQAAGIRCLTGVQAVTIRPEDHYVELASGQRLPYDRLLLATGAQPVLPGLPGMTAAGVYTLWTLEQAAAIALAAAGARAAVVIGSGLIGLKTALALRQRGLQVTVIERMNRVLPQQLDETGAALLAAALRNRGIEVLTGVQVAAVATGGGKVAGIQAGSRLVPCELVLCAAGVRADTALARTAGLAIGAGIVVNEFLQTSQADIYAAGDAAEVIAVLAQQRCLSAGWPAAVEQGIIAARNLSGRSTEAYGGYLAKNSVEIAGVPLVSAGNVQGGDGAEVLIRRTGHGYKRLVIKNNRLRGFLLMGDIRQAGVLAGVMARTDAGGYGDAAGAAGSYVDLLAF</sequence>
<dbReference type="Pfam" id="PF07992">
    <property type="entry name" value="Pyr_redox_2"/>
    <property type="match status" value="1"/>
</dbReference>
<feature type="domain" description="NADH-rubredoxin oxidoreductase C-terminal" evidence="5">
    <location>
        <begin position="331"/>
        <end position="385"/>
    </location>
</feature>
<dbReference type="PANTHER" id="PTHR43429">
    <property type="entry name" value="PYRIDINE NUCLEOTIDE-DISULFIDE OXIDOREDUCTASE DOMAIN-CONTAINING"/>
    <property type="match status" value="1"/>
</dbReference>
<evidence type="ECO:0000313" key="6">
    <source>
        <dbReference type="EMBL" id="QDR78913.1"/>
    </source>
</evidence>
<dbReference type="InterPro" id="IPR036188">
    <property type="entry name" value="FAD/NAD-bd_sf"/>
</dbReference>
<protein>
    <submittedName>
        <fullName evidence="6">Assimilatory nitrate reductase electron transfer subunit</fullName>
    </submittedName>
</protein>
<keyword evidence="2" id="KW-0285">Flavoprotein</keyword>
<feature type="domain" description="FAD/NAD(P)-binding" evidence="4">
    <location>
        <begin position="12"/>
        <end position="306"/>
    </location>
</feature>
<evidence type="ECO:0000256" key="2">
    <source>
        <dbReference type="ARBA" id="ARBA00022630"/>
    </source>
</evidence>